<feature type="region of interest" description="Disordered" evidence="9">
    <location>
        <begin position="110"/>
        <end position="134"/>
    </location>
</feature>
<dbReference type="GO" id="GO:0044718">
    <property type="term" value="P:siderophore transmembrane transport"/>
    <property type="evidence" value="ECO:0007669"/>
    <property type="project" value="TreeGrafter"/>
</dbReference>
<keyword evidence="4 8" id="KW-1134">Transmembrane beta strand</keyword>
<evidence type="ECO:0000256" key="5">
    <source>
        <dbReference type="ARBA" id="ARBA00022692"/>
    </source>
</evidence>
<dbReference type="PANTHER" id="PTHR30069:SF41">
    <property type="entry name" value="HEME_HEMOPEXIN UTILIZATION PROTEIN C"/>
    <property type="match status" value="1"/>
</dbReference>
<evidence type="ECO:0000256" key="4">
    <source>
        <dbReference type="ARBA" id="ARBA00022452"/>
    </source>
</evidence>
<name>A0A494VW73_9SPHN</name>
<evidence type="ECO:0000256" key="8">
    <source>
        <dbReference type="PROSITE-ProRule" id="PRU01360"/>
    </source>
</evidence>
<keyword evidence="12" id="KW-1185">Reference proteome</keyword>
<dbReference type="SUPFAM" id="SSF56935">
    <property type="entry name" value="Porins"/>
    <property type="match status" value="1"/>
</dbReference>
<keyword evidence="3 8" id="KW-0813">Transport</keyword>
<evidence type="ECO:0000256" key="6">
    <source>
        <dbReference type="ARBA" id="ARBA00023136"/>
    </source>
</evidence>
<evidence type="ECO:0000313" key="12">
    <source>
        <dbReference type="Proteomes" id="UP000279959"/>
    </source>
</evidence>
<dbReference type="Gene3D" id="3.55.50.30">
    <property type="match status" value="1"/>
</dbReference>
<dbReference type="GO" id="GO:0015344">
    <property type="term" value="F:siderophore uptake transmembrane transporter activity"/>
    <property type="evidence" value="ECO:0007669"/>
    <property type="project" value="TreeGrafter"/>
</dbReference>
<dbReference type="InterPro" id="IPR012910">
    <property type="entry name" value="Plug_dom"/>
</dbReference>
<gene>
    <name evidence="11" type="ORF">SAMIE_1001550</name>
</gene>
<evidence type="ECO:0000259" key="10">
    <source>
        <dbReference type="SMART" id="SM00965"/>
    </source>
</evidence>
<evidence type="ECO:0000256" key="3">
    <source>
        <dbReference type="ARBA" id="ARBA00022448"/>
    </source>
</evidence>
<keyword evidence="5 8" id="KW-0812">Transmembrane</keyword>
<dbReference type="Pfam" id="PF07660">
    <property type="entry name" value="STN"/>
    <property type="match status" value="1"/>
</dbReference>
<feature type="compositionally biased region" description="Low complexity" evidence="9">
    <location>
        <begin position="1"/>
        <end position="14"/>
    </location>
</feature>
<comment type="similarity">
    <text evidence="2 8">Belongs to the TonB-dependent receptor family.</text>
</comment>
<dbReference type="InterPro" id="IPR036942">
    <property type="entry name" value="Beta-barrel_TonB_sf"/>
</dbReference>
<dbReference type="PANTHER" id="PTHR30069">
    <property type="entry name" value="TONB-DEPENDENT OUTER MEMBRANE RECEPTOR"/>
    <property type="match status" value="1"/>
</dbReference>
<keyword evidence="7 8" id="KW-0998">Cell outer membrane</keyword>
<dbReference type="AlphaFoldDB" id="A0A494VW73"/>
<dbReference type="InterPro" id="IPR037066">
    <property type="entry name" value="Plug_dom_sf"/>
</dbReference>
<evidence type="ECO:0000256" key="7">
    <source>
        <dbReference type="ARBA" id="ARBA00023237"/>
    </source>
</evidence>
<dbReference type="EMBL" id="AP018664">
    <property type="protein sequence ID" value="BBD96654.1"/>
    <property type="molecule type" value="Genomic_DNA"/>
</dbReference>
<dbReference type="Gene3D" id="2.170.130.10">
    <property type="entry name" value="TonB-dependent receptor, plug domain"/>
    <property type="match status" value="1"/>
</dbReference>
<evidence type="ECO:0000313" key="11">
    <source>
        <dbReference type="EMBL" id="BBD96654.1"/>
    </source>
</evidence>
<dbReference type="GO" id="GO:0009279">
    <property type="term" value="C:cell outer membrane"/>
    <property type="evidence" value="ECO:0007669"/>
    <property type="project" value="UniProtKB-SubCell"/>
</dbReference>
<dbReference type="Pfam" id="PF07715">
    <property type="entry name" value="Plug"/>
    <property type="match status" value="1"/>
</dbReference>
<evidence type="ECO:0000256" key="1">
    <source>
        <dbReference type="ARBA" id="ARBA00004571"/>
    </source>
</evidence>
<dbReference type="Proteomes" id="UP000279959">
    <property type="component" value="Chromosome"/>
</dbReference>
<feature type="region of interest" description="Disordered" evidence="9">
    <location>
        <begin position="1"/>
        <end position="20"/>
    </location>
</feature>
<reference evidence="11 12" key="1">
    <citation type="submission" date="2018-05" db="EMBL/GenBank/DDBJ databases">
        <title>Complete Genome Sequence of the Nonylphenol-Degrading Bacterium Sphingobium amiense DSM 16289T.</title>
        <authorList>
            <person name="Ootsuka M."/>
            <person name="Nishizawa T."/>
            <person name="Ohta H."/>
        </authorList>
    </citation>
    <scope>NUCLEOTIDE SEQUENCE [LARGE SCALE GENOMIC DNA]</scope>
    <source>
        <strain evidence="11 12">DSM 16289</strain>
    </source>
</reference>
<organism evidence="11 12">
    <name type="scientific">Sphingobium amiense</name>
    <dbReference type="NCBI Taxonomy" id="135719"/>
    <lineage>
        <taxon>Bacteria</taxon>
        <taxon>Pseudomonadati</taxon>
        <taxon>Pseudomonadota</taxon>
        <taxon>Alphaproteobacteria</taxon>
        <taxon>Sphingomonadales</taxon>
        <taxon>Sphingomonadaceae</taxon>
        <taxon>Sphingobium</taxon>
    </lineage>
</organism>
<feature type="domain" description="Secretin/TonB short N-terminal" evidence="10">
    <location>
        <begin position="39"/>
        <end position="89"/>
    </location>
</feature>
<dbReference type="InterPro" id="IPR039426">
    <property type="entry name" value="TonB-dep_rcpt-like"/>
</dbReference>
<dbReference type="KEGG" id="sami:SAMIE_1001550"/>
<comment type="subcellular location">
    <subcellularLocation>
        <location evidence="1 8">Cell outer membrane</location>
        <topology evidence="1 8">Multi-pass membrane protein</topology>
    </subcellularLocation>
</comment>
<protein>
    <submittedName>
        <fullName evidence="11">TonB-dependent receptor</fullName>
    </submittedName>
</protein>
<keyword evidence="11" id="KW-0675">Receptor</keyword>
<dbReference type="Gene3D" id="2.40.170.20">
    <property type="entry name" value="TonB-dependent receptor, beta-barrel domain"/>
    <property type="match status" value="1"/>
</dbReference>
<proteinExistence type="inferred from homology"/>
<evidence type="ECO:0000256" key="9">
    <source>
        <dbReference type="SAM" id="MobiDB-lite"/>
    </source>
</evidence>
<accession>A0A494VW73</accession>
<keyword evidence="6 8" id="KW-0472">Membrane</keyword>
<dbReference type="SMART" id="SM00965">
    <property type="entry name" value="STN"/>
    <property type="match status" value="1"/>
</dbReference>
<dbReference type="InterPro" id="IPR011662">
    <property type="entry name" value="Secretin/TonB_short_N"/>
</dbReference>
<evidence type="ECO:0000256" key="2">
    <source>
        <dbReference type="ARBA" id="ARBA00009810"/>
    </source>
</evidence>
<feature type="compositionally biased region" description="Gly residues" evidence="9">
    <location>
        <begin position="114"/>
        <end position="134"/>
    </location>
</feature>
<dbReference type="PROSITE" id="PS52016">
    <property type="entry name" value="TONB_DEPENDENT_REC_3"/>
    <property type="match status" value="1"/>
</dbReference>
<sequence>MAPHAAQAQTGGEAATHDFNIPARTLSEALADFGRQSGMQVNVDADEIRDRASPGVSGRMSSDQALNRLLAGTGLTWRLNNGFVTLQPAPQTAQASGDTRSTVNLGSLRVEGQQSGGNGGFGRDGSVGTGGAAGGADEIFAAPRAVSVVTREEMDRTPARHAADLIAEVPGVTSAVNRLNPGLSVNIRGMQDFGRVNMMIDGMRQNFVQNGHQGRNGQMYVDPELLTAVAIERGPRSNVYGMGAIAGSVDFKTIGPEDILNGESDRIGARLRATTGLGGEGNGVNFLGSAAIAGRLTDNIELMAAYSRRDIGDYDVGTKGDDGLANFTFTGADGLETISRIKYASQLQESALIKARWTLGDGHVVQLSYVGTWLDYEHVSDTRTGLLDENGSPWKRLGTSSITSENFAFDYNWKPDSNWINLRLTRLIHQKCPEGLAGVA</sequence>